<dbReference type="GO" id="GO:0005524">
    <property type="term" value="F:ATP binding"/>
    <property type="evidence" value="ECO:0007669"/>
    <property type="project" value="UniProtKB-KW"/>
</dbReference>
<dbReference type="PANTHER" id="PTHR44535:SF1">
    <property type="entry name" value="SERINE_THREONINE-PROTEIN KINASE NEK9"/>
    <property type="match status" value="1"/>
</dbReference>
<proteinExistence type="inferred from homology"/>
<dbReference type="InterPro" id="IPR058923">
    <property type="entry name" value="RCC1-like_dom"/>
</dbReference>
<dbReference type="InterPro" id="IPR051997">
    <property type="entry name" value="STK_NEK"/>
</dbReference>
<evidence type="ECO:0000256" key="6">
    <source>
        <dbReference type="ARBA" id="ARBA00022527"/>
    </source>
</evidence>
<dbReference type="Pfam" id="PF25390">
    <property type="entry name" value="WD40_RLD"/>
    <property type="match status" value="1"/>
</dbReference>
<keyword evidence="6" id="KW-0723">Serine/threonine-protein kinase</keyword>
<accession>A0ABD0LC14</accession>
<comment type="cofactor">
    <cofactor evidence="1">
        <name>Mg(2+)</name>
        <dbReference type="ChEBI" id="CHEBI:18420"/>
    </cofactor>
</comment>
<evidence type="ECO:0000256" key="7">
    <source>
        <dbReference type="ARBA" id="ARBA00022553"/>
    </source>
</evidence>
<keyword evidence="5" id="KW-0963">Cytoplasm</keyword>
<evidence type="ECO:0000256" key="12">
    <source>
        <dbReference type="ARBA" id="ARBA00022777"/>
    </source>
</evidence>
<comment type="caution">
    <text evidence="18">The sequence shown here is derived from an EMBL/GenBank/DDBJ whole genome shotgun (WGS) entry which is preliminary data.</text>
</comment>
<feature type="non-terminal residue" evidence="18">
    <location>
        <position position="1"/>
    </location>
</feature>
<dbReference type="EMBL" id="JACVVK020000063">
    <property type="protein sequence ID" value="KAK7496905.1"/>
    <property type="molecule type" value="Genomic_DNA"/>
</dbReference>
<dbReference type="SMART" id="SM00220">
    <property type="entry name" value="S_TKc"/>
    <property type="match status" value="1"/>
</dbReference>
<sequence>GSLHDKIAHATELFPETDVLWYFFQITSALSYVHQYGIIHRDIKSLNIFLTKVGLLKLGDFGISKVLETKEGMADSVVGTPYYMSPELVKGEKYNFKSDIWALGCVLYELLTLSRTFQASNPLKLAYEIVQMEHESIDSQYSEEMHTLVNDMLQKEPAKRPSAEEILKSPLFSDAKELERRVWELNSSSRKLRLSTTGTGVLQPVVTSKMCEVHQWGGGKITPQKLELFRREKSPIQVSAGHYHFAAITFEKELYTWANPQGTVSMCGQLGHGDTAAYKAPKRVDALLDEGVLYGFGSNYYGCVGAAGEDEVLVPQPIEFFLDHPVLQVSCGDAHVAVLTRYGDVYTWGSGEFGKLGLGSEDDFDTPHKVDLPGKHLVKEVVAGADGTFLVCASGKLLACGSNEFNKLGFNSETSGLRKRKKKTYDIPCKNTFTTVKPLSRYSITTVAAGKTHSAAVDCFGHLFTFGSNRYGQLGLSDFRRRVSVSRVGGVLVGQQVVKVSCGDGFTVATTSENLVYAWGLGESGRLGAVFEGVGPNGQCVPRPRPIFGSMHIVPCLSSRHWNTLIIAEKVLNSKTLRTQDSRVSISPKVVSDNPTSFEPSTPGSQEDDVWLDISVCSHDADAAPGDDAQTEQVDRAMPVPPLEQIEESSIPSWLEQELEEAEVIPLPKAYGSPSISDLSSQENSTASRNGDGGDSNSVLPSEAGENVSSAPSGDRPAPCISASQDRSVSAEAGGCLDFASCSREELFELLTAHQRELRETVENQSRQLEHMIDGCRRCTEDS</sequence>
<feature type="region of interest" description="Disordered" evidence="16">
    <location>
        <begin position="673"/>
        <end position="723"/>
    </location>
</feature>
<evidence type="ECO:0000313" key="18">
    <source>
        <dbReference type="EMBL" id="KAK7496905.1"/>
    </source>
</evidence>
<gene>
    <name evidence="18" type="ORF">BaRGS_00011885</name>
</gene>
<dbReference type="InterPro" id="IPR000719">
    <property type="entry name" value="Prot_kinase_dom"/>
</dbReference>
<feature type="domain" description="Protein kinase" evidence="17">
    <location>
        <begin position="1"/>
        <end position="172"/>
    </location>
</feature>
<dbReference type="SUPFAM" id="SSF56112">
    <property type="entry name" value="Protein kinase-like (PK-like)"/>
    <property type="match status" value="1"/>
</dbReference>
<evidence type="ECO:0000256" key="5">
    <source>
        <dbReference type="ARBA" id="ARBA00022490"/>
    </source>
</evidence>
<comment type="subcellular location">
    <subcellularLocation>
        <location evidence="2">Cytoplasm</location>
    </subcellularLocation>
</comment>
<evidence type="ECO:0000256" key="11">
    <source>
        <dbReference type="ARBA" id="ARBA00022741"/>
    </source>
</evidence>
<feature type="compositionally biased region" description="Polar residues" evidence="16">
    <location>
        <begin position="593"/>
        <end position="605"/>
    </location>
</feature>
<dbReference type="InterPro" id="IPR000408">
    <property type="entry name" value="Reg_chr_condens"/>
</dbReference>
<feature type="repeat" description="RCC1" evidence="15">
    <location>
        <begin position="395"/>
        <end position="460"/>
    </location>
</feature>
<evidence type="ECO:0000256" key="2">
    <source>
        <dbReference type="ARBA" id="ARBA00004496"/>
    </source>
</evidence>
<keyword evidence="13" id="KW-0067">ATP-binding</keyword>
<keyword evidence="19" id="KW-1185">Reference proteome</keyword>
<name>A0ABD0LC14_9CAEN</name>
<reference evidence="18 19" key="1">
    <citation type="journal article" date="2023" name="Sci. Data">
        <title>Genome assembly of the Korean intertidal mud-creeper Batillaria attramentaria.</title>
        <authorList>
            <person name="Patra A.K."/>
            <person name="Ho P.T."/>
            <person name="Jun S."/>
            <person name="Lee S.J."/>
            <person name="Kim Y."/>
            <person name="Won Y.J."/>
        </authorList>
    </citation>
    <scope>NUCLEOTIDE SEQUENCE [LARGE SCALE GENOMIC DNA]</scope>
    <source>
        <strain evidence="18">Wonlab-2016</strain>
    </source>
</reference>
<keyword evidence="7" id="KW-0597">Phosphoprotein</keyword>
<dbReference type="GO" id="GO:0046872">
    <property type="term" value="F:metal ion binding"/>
    <property type="evidence" value="ECO:0007669"/>
    <property type="project" value="UniProtKB-KW"/>
</dbReference>
<evidence type="ECO:0000256" key="4">
    <source>
        <dbReference type="ARBA" id="ARBA00012513"/>
    </source>
</evidence>
<feature type="compositionally biased region" description="Polar residues" evidence="16">
    <location>
        <begin position="674"/>
        <end position="700"/>
    </location>
</feature>
<evidence type="ECO:0000256" key="15">
    <source>
        <dbReference type="PROSITE-ProRule" id="PRU00235"/>
    </source>
</evidence>
<dbReference type="InterPro" id="IPR008271">
    <property type="entry name" value="Ser/Thr_kinase_AS"/>
</dbReference>
<evidence type="ECO:0000256" key="1">
    <source>
        <dbReference type="ARBA" id="ARBA00001946"/>
    </source>
</evidence>
<feature type="repeat" description="RCC1" evidence="15">
    <location>
        <begin position="343"/>
        <end position="394"/>
    </location>
</feature>
<dbReference type="InterPro" id="IPR011009">
    <property type="entry name" value="Kinase-like_dom_sf"/>
</dbReference>
<keyword evidence="10" id="KW-0677">Repeat</keyword>
<keyword evidence="14" id="KW-0460">Magnesium</keyword>
<evidence type="ECO:0000256" key="14">
    <source>
        <dbReference type="ARBA" id="ARBA00022842"/>
    </source>
</evidence>
<dbReference type="EC" id="2.7.11.1" evidence="4"/>
<dbReference type="Proteomes" id="UP001519460">
    <property type="component" value="Unassembled WGS sequence"/>
</dbReference>
<dbReference type="PROSITE" id="PS50011">
    <property type="entry name" value="PROTEIN_KINASE_DOM"/>
    <property type="match status" value="1"/>
</dbReference>
<keyword evidence="8" id="KW-0808">Transferase</keyword>
<dbReference type="GO" id="GO:0004674">
    <property type="term" value="F:protein serine/threonine kinase activity"/>
    <property type="evidence" value="ECO:0007669"/>
    <property type="project" value="UniProtKB-KW"/>
</dbReference>
<evidence type="ECO:0000256" key="3">
    <source>
        <dbReference type="ARBA" id="ARBA00010886"/>
    </source>
</evidence>
<protein>
    <recommendedName>
        <fullName evidence="4">non-specific serine/threonine protein kinase</fullName>
        <ecNumber evidence="4">2.7.11.1</ecNumber>
    </recommendedName>
</protein>
<dbReference type="PANTHER" id="PTHR44535">
    <property type="entry name" value="PROTEIN CBG16200"/>
    <property type="match status" value="1"/>
</dbReference>
<dbReference type="Gene3D" id="2.130.10.30">
    <property type="entry name" value="Regulator of chromosome condensation 1/beta-lactamase-inhibitor protein II"/>
    <property type="match status" value="3"/>
</dbReference>
<organism evidence="18 19">
    <name type="scientific">Batillaria attramentaria</name>
    <dbReference type="NCBI Taxonomy" id="370345"/>
    <lineage>
        <taxon>Eukaryota</taxon>
        <taxon>Metazoa</taxon>
        <taxon>Spiralia</taxon>
        <taxon>Lophotrochozoa</taxon>
        <taxon>Mollusca</taxon>
        <taxon>Gastropoda</taxon>
        <taxon>Caenogastropoda</taxon>
        <taxon>Sorbeoconcha</taxon>
        <taxon>Cerithioidea</taxon>
        <taxon>Batillariidae</taxon>
        <taxon>Batillaria</taxon>
    </lineage>
</organism>
<dbReference type="PRINTS" id="PR00633">
    <property type="entry name" value="RCCNDNSATION"/>
</dbReference>
<dbReference type="InterPro" id="IPR009091">
    <property type="entry name" value="RCC1/BLIP-II"/>
</dbReference>
<evidence type="ECO:0000259" key="17">
    <source>
        <dbReference type="PROSITE" id="PS50011"/>
    </source>
</evidence>
<comment type="similarity">
    <text evidence="3">Belongs to the protein kinase superfamily. NEK Ser/Thr protein kinase family. NIMA subfamily.</text>
</comment>
<dbReference type="SUPFAM" id="SSF50985">
    <property type="entry name" value="RCC1/BLIP-II"/>
    <property type="match status" value="1"/>
</dbReference>
<evidence type="ECO:0000256" key="16">
    <source>
        <dbReference type="SAM" id="MobiDB-lite"/>
    </source>
</evidence>
<keyword evidence="12" id="KW-0418">Kinase</keyword>
<feature type="repeat" description="RCC1" evidence="15">
    <location>
        <begin position="291"/>
        <end position="342"/>
    </location>
</feature>
<evidence type="ECO:0000256" key="10">
    <source>
        <dbReference type="ARBA" id="ARBA00022737"/>
    </source>
</evidence>
<evidence type="ECO:0000256" key="13">
    <source>
        <dbReference type="ARBA" id="ARBA00022840"/>
    </source>
</evidence>
<dbReference type="Pfam" id="PF00069">
    <property type="entry name" value="Pkinase"/>
    <property type="match status" value="1"/>
</dbReference>
<dbReference type="PROSITE" id="PS00108">
    <property type="entry name" value="PROTEIN_KINASE_ST"/>
    <property type="match status" value="1"/>
</dbReference>
<feature type="repeat" description="RCC1" evidence="15">
    <location>
        <begin position="461"/>
        <end position="513"/>
    </location>
</feature>
<dbReference type="AlphaFoldDB" id="A0ABD0LC14"/>
<evidence type="ECO:0000256" key="8">
    <source>
        <dbReference type="ARBA" id="ARBA00022679"/>
    </source>
</evidence>
<dbReference type="PROSITE" id="PS50012">
    <property type="entry name" value="RCC1_3"/>
    <property type="match status" value="4"/>
</dbReference>
<dbReference type="Gene3D" id="1.10.510.10">
    <property type="entry name" value="Transferase(Phosphotransferase) domain 1"/>
    <property type="match status" value="1"/>
</dbReference>
<dbReference type="GO" id="GO:0005737">
    <property type="term" value="C:cytoplasm"/>
    <property type="evidence" value="ECO:0007669"/>
    <property type="project" value="UniProtKB-SubCell"/>
</dbReference>
<keyword evidence="9" id="KW-0479">Metal-binding</keyword>
<evidence type="ECO:0000313" key="19">
    <source>
        <dbReference type="Proteomes" id="UP001519460"/>
    </source>
</evidence>
<keyword evidence="11" id="KW-0547">Nucleotide-binding</keyword>
<evidence type="ECO:0000256" key="9">
    <source>
        <dbReference type="ARBA" id="ARBA00022723"/>
    </source>
</evidence>
<feature type="region of interest" description="Disordered" evidence="16">
    <location>
        <begin position="588"/>
        <end position="608"/>
    </location>
</feature>